<keyword evidence="3 6" id="KW-0812">Transmembrane</keyword>
<name>A0ABV7X5A0_9SPHN</name>
<feature type="transmembrane region" description="Helical" evidence="6">
    <location>
        <begin position="71"/>
        <end position="92"/>
    </location>
</feature>
<dbReference type="RefSeq" id="WP_380855104.1">
    <property type="nucleotide sequence ID" value="NZ_JBHRXV010000001.1"/>
</dbReference>
<comment type="caution">
    <text evidence="7">The sequence shown here is derived from an EMBL/GenBank/DDBJ whole genome shotgun (WGS) entry which is preliminary data.</text>
</comment>
<evidence type="ECO:0000256" key="1">
    <source>
        <dbReference type="ARBA" id="ARBA00004651"/>
    </source>
</evidence>
<evidence type="ECO:0000256" key="6">
    <source>
        <dbReference type="SAM" id="Phobius"/>
    </source>
</evidence>
<keyword evidence="5 6" id="KW-0472">Membrane</keyword>
<dbReference type="InterPro" id="IPR001123">
    <property type="entry name" value="LeuE-type"/>
</dbReference>
<gene>
    <name evidence="7" type="ORF">ACFOMD_00420</name>
</gene>
<dbReference type="Pfam" id="PF01810">
    <property type="entry name" value="LysE"/>
    <property type="match status" value="1"/>
</dbReference>
<accession>A0ABV7X5A0</accession>
<sequence>MDFHLWLAFAAACLVMGLIPGPGVASIIGFAFSSGRRVALISVAGMAVGNLIAISVSLAGAGVILASSVMAFAILKWTGAAYLIAIGLIAIVKSGGAVDEAAPGKAIGARAAFMTSVMVGTFHPKTVLFFVAFATQFIRPDQPYFGQAVILALTCTVIVGCTDTLYALTAARASGLIRGPRVRRWTQRAGGGVLVAAGVATAAMRR</sequence>
<comment type="subcellular location">
    <subcellularLocation>
        <location evidence="1">Cell membrane</location>
        <topology evidence="1">Multi-pass membrane protein</topology>
    </subcellularLocation>
</comment>
<keyword evidence="8" id="KW-1185">Reference proteome</keyword>
<evidence type="ECO:0000313" key="8">
    <source>
        <dbReference type="Proteomes" id="UP001595615"/>
    </source>
</evidence>
<evidence type="ECO:0000313" key="7">
    <source>
        <dbReference type="EMBL" id="MFC3711011.1"/>
    </source>
</evidence>
<reference evidence="8" key="1">
    <citation type="journal article" date="2019" name="Int. J. Syst. Evol. Microbiol.">
        <title>The Global Catalogue of Microorganisms (GCM) 10K type strain sequencing project: providing services to taxonomists for standard genome sequencing and annotation.</title>
        <authorList>
            <consortium name="The Broad Institute Genomics Platform"/>
            <consortium name="The Broad Institute Genome Sequencing Center for Infectious Disease"/>
            <person name="Wu L."/>
            <person name="Ma J."/>
        </authorList>
    </citation>
    <scope>NUCLEOTIDE SEQUENCE [LARGE SCALE GENOMIC DNA]</scope>
    <source>
        <strain evidence="8">KCTC 42644</strain>
    </source>
</reference>
<proteinExistence type="predicted"/>
<evidence type="ECO:0000256" key="2">
    <source>
        <dbReference type="ARBA" id="ARBA00022475"/>
    </source>
</evidence>
<dbReference type="PANTHER" id="PTHR30086">
    <property type="entry name" value="ARGININE EXPORTER PROTEIN ARGO"/>
    <property type="match status" value="1"/>
</dbReference>
<evidence type="ECO:0000256" key="5">
    <source>
        <dbReference type="ARBA" id="ARBA00023136"/>
    </source>
</evidence>
<evidence type="ECO:0000256" key="4">
    <source>
        <dbReference type="ARBA" id="ARBA00022989"/>
    </source>
</evidence>
<dbReference type="Proteomes" id="UP001595615">
    <property type="component" value="Unassembled WGS sequence"/>
</dbReference>
<organism evidence="7 8">
    <name type="scientific">Sphingoaurantiacus capsulatus</name>
    <dbReference type="NCBI Taxonomy" id="1771310"/>
    <lineage>
        <taxon>Bacteria</taxon>
        <taxon>Pseudomonadati</taxon>
        <taxon>Pseudomonadota</taxon>
        <taxon>Alphaproteobacteria</taxon>
        <taxon>Sphingomonadales</taxon>
        <taxon>Sphingosinicellaceae</taxon>
        <taxon>Sphingoaurantiacus</taxon>
    </lineage>
</organism>
<dbReference type="PANTHER" id="PTHR30086:SF20">
    <property type="entry name" value="ARGININE EXPORTER PROTEIN ARGO-RELATED"/>
    <property type="match status" value="1"/>
</dbReference>
<feature type="transmembrane region" description="Helical" evidence="6">
    <location>
        <begin position="144"/>
        <end position="168"/>
    </location>
</feature>
<feature type="transmembrane region" description="Helical" evidence="6">
    <location>
        <begin position="113"/>
        <end position="138"/>
    </location>
</feature>
<feature type="transmembrane region" description="Helical" evidence="6">
    <location>
        <begin position="6"/>
        <end position="32"/>
    </location>
</feature>
<evidence type="ECO:0000256" key="3">
    <source>
        <dbReference type="ARBA" id="ARBA00022692"/>
    </source>
</evidence>
<dbReference type="EMBL" id="JBHRXV010000001">
    <property type="protein sequence ID" value="MFC3711011.1"/>
    <property type="molecule type" value="Genomic_DNA"/>
</dbReference>
<dbReference type="PIRSF" id="PIRSF006324">
    <property type="entry name" value="LeuE"/>
    <property type="match status" value="1"/>
</dbReference>
<protein>
    <submittedName>
        <fullName evidence="7">LysE family translocator</fullName>
    </submittedName>
</protein>
<feature type="transmembrane region" description="Helical" evidence="6">
    <location>
        <begin position="39"/>
        <end position="65"/>
    </location>
</feature>
<keyword evidence="2" id="KW-1003">Cell membrane</keyword>
<keyword evidence="4 6" id="KW-1133">Transmembrane helix</keyword>